<evidence type="ECO:0000313" key="1">
    <source>
        <dbReference type="EMBL" id="SMX30637.1"/>
    </source>
</evidence>
<evidence type="ECO:0000313" key="2">
    <source>
        <dbReference type="Proteomes" id="UP000225972"/>
    </source>
</evidence>
<reference evidence="2" key="1">
    <citation type="submission" date="2017-05" db="EMBL/GenBank/DDBJ databases">
        <authorList>
            <person name="Rodrigo-Torres L."/>
            <person name="Arahal R. D."/>
            <person name="Lucena T."/>
        </authorList>
    </citation>
    <scope>NUCLEOTIDE SEQUENCE [LARGE SCALE GENOMIC DNA]</scope>
    <source>
        <strain evidence="2">CECT 8649</strain>
    </source>
</reference>
<organism evidence="1 2">
    <name type="scientific">Pelagimonas phthalicica</name>
    <dbReference type="NCBI Taxonomy" id="1037362"/>
    <lineage>
        <taxon>Bacteria</taxon>
        <taxon>Pseudomonadati</taxon>
        <taxon>Pseudomonadota</taxon>
        <taxon>Alphaproteobacteria</taxon>
        <taxon>Rhodobacterales</taxon>
        <taxon>Roseobacteraceae</taxon>
        <taxon>Pelagimonas</taxon>
    </lineage>
</organism>
<dbReference type="AlphaFoldDB" id="A0A238JKC2"/>
<accession>A0A238JKC2</accession>
<proteinExistence type="predicted"/>
<keyword evidence="2" id="KW-1185">Reference proteome</keyword>
<dbReference type="Proteomes" id="UP000225972">
    <property type="component" value="Unassembled WGS sequence"/>
</dbReference>
<protein>
    <submittedName>
        <fullName evidence="1">Uncharacterized protein</fullName>
    </submittedName>
</protein>
<gene>
    <name evidence="1" type="ORF">TRP8649_04781</name>
</gene>
<sequence>MKFRFIEEHTDPFSAKRMCNGLDVSERGLRAYRSRLASQRQRTDMIVLAHIKEQSRLSLGSYGRPRMA</sequence>
<name>A0A238JKC2_9RHOB</name>
<dbReference type="EMBL" id="FXXP01000016">
    <property type="protein sequence ID" value="SMX30637.1"/>
    <property type="molecule type" value="Genomic_DNA"/>
</dbReference>